<dbReference type="CDD" id="cd00685">
    <property type="entry name" value="Trans_IPPS_HT"/>
    <property type="match status" value="1"/>
</dbReference>
<evidence type="ECO:0000256" key="3">
    <source>
        <dbReference type="ARBA" id="ARBA00022842"/>
    </source>
</evidence>
<dbReference type="AlphaFoldDB" id="A0A7X6R190"/>
<dbReference type="PANTHER" id="PTHR12001">
    <property type="entry name" value="GERANYLGERANYL PYROPHOSPHATE SYNTHASE"/>
    <property type="match status" value="1"/>
</dbReference>
<dbReference type="GO" id="GO:0008299">
    <property type="term" value="P:isoprenoid biosynthetic process"/>
    <property type="evidence" value="ECO:0007669"/>
    <property type="project" value="InterPro"/>
</dbReference>
<keyword evidence="4" id="KW-0808">Transferase</keyword>
<dbReference type="SFLD" id="SFLDS00005">
    <property type="entry name" value="Isoprenoid_Synthase_Type_I"/>
    <property type="match status" value="1"/>
</dbReference>
<dbReference type="PANTHER" id="PTHR12001:SF86">
    <property type="entry name" value="GERANYLGERANYL DIPHOSPHATE SYNTHASE"/>
    <property type="match status" value="1"/>
</dbReference>
<comment type="similarity">
    <text evidence="4">Belongs to the FPP/GGPP synthase family.</text>
</comment>
<accession>A0A7X6R190</accession>
<comment type="pathway">
    <text evidence="1">Isoprenoid biosynthesis.</text>
</comment>
<dbReference type="SFLD" id="SFLDG01017">
    <property type="entry name" value="Polyprenyl_Transferase_Like"/>
    <property type="match status" value="1"/>
</dbReference>
<dbReference type="InterPro" id="IPR033749">
    <property type="entry name" value="Polyprenyl_synt_CS"/>
</dbReference>
<evidence type="ECO:0000256" key="1">
    <source>
        <dbReference type="ARBA" id="ARBA00005128"/>
    </source>
</evidence>
<evidence type="ECO:0000256" key="4">
    <source>
        <dbReference type="RuleBase" id="RU004466"/>
    </source>
</evidence>
<dbReference type="PROSITE" id="PS00444">
    <property type="entry name" value="POLYPRENYL_SYNTHASE_2"/>
    <property type="match status" value="1"/>
</dbReference>
<reference evidence="5 6" key="1">
    <citation type="submission" date="2020-04" db="EMBL/GenBank/DDBJ databases">
        <title>MicrobeNet Type strains.</title>
        <authorList>
            <person name="Nicholson A.C."/>
        </authorList>
    </citation>
    <scope>NUCLEOTIDE SEQUENCE [LARGE SCALE GENOMIC DNA]</scope>
    <source>
        <strain evidence="5 6">DSM 44956</strain>
    </source>
</reference>
<evidence type="ECO:0000313" key="5">
    <source>
        <dbReference type="EMBL" id="NKY24971.1"/>
    </source>
</evidence>
<dbReference type="SUPFAM" id="SSF48576">
    <property type="entry name" value="Terpenoid synthases"/>
    <property type="match status" value="1"/>
</dbReference>
<name>A0A7X6R190_9NOCA</name>
<dbReference type="Pfam" id="PF00348">
    <property type="entry name" value="polyprenyl_synt"/>
    <property type="match status" value="1"/>
</dbReference>
<keyword evidence="6" id="KW-1185">Reference proteome</keyword>
<dbReference type="GO" id="GO:0004659">
    <property type="term" value="F:prenyltransferase activity"/>
    <property type="evidence" value="ECO:0007669"/>
    <property type="project" value="InterPro"/>
</dbReference>
<dbReference type="Gene3D" id="1.10.600.10">
    <property type="entry name" value="Farnesyl Diphosphate Synthase"/>
    <property type="match status" value="1"/>
</dbReference>
<dbReference type="InterPro" id="IPR000092">
    <property type="entry name" value="Polyprenyl_synt"/>
</dbReference>
<dbReference type="EMBL" id="JAAXOS010000001">
    <property type="protein sequence ID" value="NKY24971.1"/>
    <property type="molecule type" value="Genomic_DNA"/>
</dbReference>
<dbReference type="GO" id="GO:0046872">
    <property type="term" value="F:metal ion binding"/>
    <property type="evidence" value="ECO:0007669"/>
    <property type="project" value="UniProtKB-KW"/>
</dbReference>
<dbReference type="Proteomes" id="UP000540698">
    <property type="component" value="Unassembled WGS sequence"/>
</dbReference>
<keyword evidence="3" id="KW-0460">Magnesium</keyword>
<sequence length="342" mass="36067">MPPIRQRQGTTAAELLVDARAAAYPLLARVIGGLPDPLRRMAGYHFGWWDRLGNPASAASGKALRSALVFAAAAACGGPRDAAQPAAAAVELLHNFTLLHDDVIDGDRTRHGRETVWSVWGMPDAVLLGDVLHIAAAGLLATDLPAAISCRAVTYLEAASVELCAGQHEDCAFESREQVLPEEYLRMATGKTGSLMGVSCALGALCAEAEPTTIALFDTFGRELGLAFQIVDDLLGIWGDPMITGKPAGSDLSGRKQSLPVVYALCSDTEAGAELADLYRSDAPMSQDDVVRAAELIEAAGARASAQQLADDHLTKALEVLPDQSAASDLITLAQFSVHRDR</sequence>
<keyword evidence="2" id="KW-0479">Metal-binding</keyword>
<organism evidence="5 6">
    <name type="scientific">Nocardia gamkensis</name>
    <dbReference type="NCBI Taxonomy" id="352869"/>
    <lineage>
        <taxon>Bacteria</taxon>
        <taxon>Bacillati</taxon>
        <taxon>Actinomycetota</taxon>
        <taxon>Actinomycetes</taxon>
        <taxon>Mycobacteriales</taxon>
        <taxon>Nocardiaceae</taxon>
        <taxon>Nocardia</taxon>
    </lineage>
</organism>
<dbReference type="InterPro" id="IPR008949">
    <property type="entry name" value="Isoprenoid_synthase_dom_sf"/>
</dbReference>
<evidence type="ECO:0000256" key="2">
    <source>
        <dbReference type="ARBA" id="ARBA00022723"/>
    </source>
</evidence>
<evidence type="ECO:0000313" key="6">
    <source>
        <dbReference type="Proteomes" id="UP000540698"/>
    </source>
</evidence>
<gene>
    <name evidence="5" type="ORF">HGB38_01805</name>
</gene>
<comment type="caution">
    <text evidence="5">The sequence shown here is derived from an EMBL/GenBank/DDBJ whole genome shotgun (WGS) entry which is preliminary data.</text>
</comment>
<proteinExistence type="inferred from homology"/>
<protein>
    <submittedName>
        <fullName evidence="5">Polyprenyl synthetase family protein</fullName>
    </submittedName>
</protein>